<gene>
    <name evidence="5" type="ORF">SAMN05443575_1727</name>
</gene>
<name>A0A1M5I225_9ACTN</name>
<evidence type="ECO:0000313" key="5">
    <source>
        <dbReference type="EMBL" id="SHG22374.1"/>
    </source>
</evidence>
<protein>
    <submittedName>
        <fullName evidence="5">Glycosyltransferase involved in cell wall bisynthesis</fullName>
    </submittedName>
</protein>
<feature type="domain" description="Glycosyltransferase subfamily 4-like N-terminal" evidence="4">
    <location>
        <begin position="18"/>
        <end position="178"/>
    </location>
</feature>
<sequence length="379" mass="40754">MDADRPRVAVWRNAWLAGSETFVRDQVAAMRRWEPVRFGLRAVAEPLTPADRTLLGPSRHHELRLELTGSIGLRRRAAAFLRERQVRLVHAHFGLDATSARPVAARLGVPLVATCHGYDVTKLTRLPPPMGWEYRRRLRQAFDSAGALVAVSRFIAERMAALGADPDRIRILPIGIDTRGVRDTDPLPDPARRRGVAFVGRLVPKKGVTELLQTWGALPASLRAQHPLRIVGEGPLHAELAAAAAAVDGPVELLGYRSSAEVADVLARSAVYLQPSRTAADGDAEGFGMVYLEAALQGLPSVAYAHGGVTDAVSDGVTGLLAPEGDHAALHANLEQLLTDPALAGRLGAAGRHRVLTEFDVVTCTAALERLYDEVAGSR</sequence>
<evidence type="ECO:0000313" key="6">
    <source>
        <dbReference type="Proteomes" id="UP000186132"/>
    </source>
</evidence>
<dbReference type="InterPro" id="IPR028098">
    <property type="entry name" value="Glyco_trans_4-like_N"/>
</dbReference>
<organism evidence="5 6">
    <name type="scientific">Jatrophihabitans endophyticus</name>
    <dbReference type="NCBI Taxonomy" id="1206085"/>
    <lineage>
        <taxon>Bacteria</taxon>
        <taxon>Bacillati</taxon>
        <taxon>Actinomycetota</taxon>
        <taxon>Actinomycetes</taxon>
        <taxon>Jatrophihabitantales</taxon>
        <taxon>Jatrophihabitantaceae</taxon>
        <taxon>Jatrophihabitans</taxon>
    </lineage>
</organism>
<dbReference type="Pfam" id="PF00534">
    <property type="entry name" value="Glycos_transf_1"/>
    <property type="match status" value="1"/>
</dbReference>
<dbReference type="PANTHER" id="PTHR45947">
    <property type="entry name" value="SULFOQUINOVOSYL TRANSFERASE SQD2"/>
    <property type="match status" value="1"/>
</dbReference>
<keyword evidence="2 5" id="KW-0808">Transferase</keyword>
<dbReference type="AlphaFoldDB" id="A0A1M5I225"/>
<dbReference type="GO" id="GO:0016757">
    <property type="term" value="F:glycosyltransferase activity"/>
    <property type="evidence" value="ECO:0007669"/>
    <property type="project" value="UniProtKB-KW"/>
</dbReference>
<dbReference type="Proteomes" id="UP000186132">
    <property type="component" value="Unassembled WGS sequence"/>
</dbReference>
<dbReference type="STRING" id="1206085.SAMN05443575_1727"/>
<reference evidence="5 6" key="1">
    <citation type="submission" date="2016-11" db="EMBL/GenBank/DDBJ databases">
        <authorList>
            <person name="Jaros S."/>
            <person name="Januszkiewicz K."/>
            <person name="Wedrychowicz H."/>
        </authorList>
    </citation>
    <scope>NUCLEOTIDE SEQUENCE [LARGE SCALE GENOMIC DNA]</scope>
    <source>
        <strain evidence="5 6">DSM 45627</strain>
    </source>
</reference>
<accession>A0A1M5I225</accession>
<evidence type="ECO:0000259" key="4">
    <source>
        <dbReference type="Pfam" id="PF13439"/>
    </source>
</evidence>
<dbReference type="EMBL" id="FQVU01000002">
    <property type="protein sequence ID" value="SHG22374.1"/>
    <property type="molecule type" value="Genomic_DNA"/>
</dbReference>
<dbReference type="GO" id="GO:1901137">
    <property type="term" value="P:carbohydrate derivative biosynthetic process"/>
    <property type="evidence" value="ECO:0007669"/>
    <property type="project" value="UniProtKB-ARBA"/>
</dbReference>
<dbReference type="InterPro" id="IPR001296">
    <property type="entry name" value="Glyco_trans_1"/>
</dbReference>
<proteinExistence type="predicted"/>
<evidence type="ECO:0000256" key="2">
    <source>
        <dbReference type="ARBA" id="ARBA00022679"/>
    </source>
</evidence>
<dbReference type="InterPro" id="IPR050194">
    <property type="entry name" value="Glycosyltransferase_grp1"/>
</dbReference>
<dbReference type="OrthoDB" id="9787111at2"/>
<feature type="domain" description="Glycosyl transferase family 1" evidence="3">
    <location>
        <begin position="194"/>
        <end position="353"/>
    </location>
</feature>
<dbReference type="Pfam" id="PF13439">
    <property type="entry name" value="Glyco_transf_4"/>
    <property type="match status" value="1"/>
</dbReference>
<dbReference type="PANTHER" id="PTHR45947:SF14">
    <property type="entry name" value="SLL1723 PROTEIN"/>
    <property type="match status" value="1"/>
</dbReference>
<dbReference type="SUPFAM" id="SSF53756">
    <property type="entry name" value="UDP-Glycosyltransferase/glycogen phosphorylase"/>
    <property type="match status" value="1"/>
</dbReference>
<evidence type="ECO:0000256" key="1">
    <source>
        <dbReference type="ARBA" id="ARBA00022676"/>
    </source>
</evidence>
<keyword evidence="6" id="KW-1185">Reference proteome</keyword>
<keyword evidence="1" id="KW-0328">Glycosyltransferase</keyword>
<dbReference type="RefSeq" id="WP_073388605.1">
    <property type="nucleotide sequence ID" value="NZ_FQVU01000002.1"/>
</dbReference>
<evidence type="ECO:0000259" key="3">
    <source>
        <dbReference type="Pfam" id="PF00534"/>
    </source>
</evidence>
<dbReference type="Gene3D" id="3.40.50.2000">
    <property type="entry name" value="Glycogen Phosphorylase B"/>
    <property type="match status" value="2"/>
</dbReference>